<evidence type="ECO:0000313" key="2">
    <source>
        <dbReference type="EMBL" id="OLP84452.1"/>
    </source>
</evidence>
<dbReference type="AlphaFoldDB" id="A0A1Q9CNE9"/>
<evidence type="ECO:0000313" key="3">
    <source>
        <dbReference type="Proteomes" id="UP000186817"/>
    </source>
</evidence>
<dbReference type="EMBL" id="LSRX01001041">
    <property type="protein sequence ID" value="OLP84452.1"/>
    <property type="molecule type" value="Genomic_DNA"/>
</dbReference>
<organism evidence="2 3">
    <name type="scientific">Symbiodinium microadriaticum</name>
    <name type="common">Dinoflagellate</name>
    <name type="synonym">Zooxanthella microadriatica</name>
    <dbReference type="NCBI Taxonomy" id="2951"/>
    <lineage>
        <taxon>Eukaryota</taxon>
        <taxon>Sar</taxon>
        <taxon>Alveolata</taxon>
        <taxon>Dinophyceae</taxon>
        <taxon>Suessiales</taxon>
        <taxon>Symbiodiniaceae</taxon>
        <taxon>Symbiodinium</taxon>
    </lineage>
</organism>
<protein>
    <submittedName>
        <fullName evidence="2">Uncharacterized protein</fullName>
    </submittedName>
</protein>
<name>A0A1Q9CNE9_SYMMI</name>
<dbReference type="OrthoDB" id="10284213at2759"/>
<gene>
    <name evidence="2" type="ORF">AK812_SmicGene34675</name>
</gene>
<feature type="compositionally biased region" description="Polar residues" evidence="1">
    <location>
        <begin position="150"/>
        <end position="175"/>
    </location>
</feature>
<reference evidence="2 3" key="1">
    <citation type="submission" date="2016-02" db="EMBL/GenBank/DDBJ databases">
        <title>Genome analysis of coral dinoflagellate symbionts highlights evolutionary adaptations to a symbiotic lifestyle.</title>
        <authorList>
            <person name="Aranda M."/>
            <person name="Li Y."/>
            <person name="Liew Y.J."/>
            <person name="Baumgarten S."/>
            <person name="Simakov O."/>
            <person name="Wilson M."/>
            <person name="Piel J."/>
            <person name="Ashoor H."/>
            <person name="Bougouffa S."/>
            <person name="Bajic V.B."/>
            <person name="Ryu T."/>
            <person name="Ravasi T."/>
            <person name="Bayer T."/>
            <person name="Micklem G."/>
            <person name="Kim H."/>
            <person name="Bhak J."/>
            <person name="Lajeunesse T.C."/>
            <person name="Voolstra C.R."/>
        </authorList>
    </citation>
    <scope>NUCLEOTIDE SEQUENCE [LARGE SCALE GENOMIC DNA]</scope>
    <source>
        <strain evidence="2 3">CCMP2467</strain>
    </source>
</reference>
<comment type="caution">
    <text evidence="2">The sequence shown here is derived from an EMBL/GenBank/DDBJ whole genome shotgun (WGS) entry which is preliminary data.</text>
</comment>
<feature type="region of interest" description="Disordered" evidence="1">
    <location>
        <begin position="33"/>
        <end position="103"/>
    </location>
</feature>
<keyword evidence="3" id="KW-1185">Reference proteome</keyword>
<feature type="region of interest" description="Disordered" evidence="1">
    <location>
        <begin position="149"/>
        <end position="202"/>
    </location>
</feature>
<evidence type="ECO:0000256" key="1">
    <source>
        <dbReference type="SAM" id="MobiDB-lite"/>
    </source>
</evidence>
<proteinExistence type="predicted"/>
<sequence>MFANAVDTRVCVCQSFQKGKLLAVEIFVTHPPPRPVCEAMDVKETNRPQLNRTLSMPPLPEEDSTTSSQASKRGYGPTPGRGRSLTESSGLSAPDSEFGVSERQLNEATAAASKVVTRKLSAGQHPSSEWQDSDFGLGDEQIQALEAKISSGQQEAQVRTMKPPTQRQRSNSGQTLPGAPDTGTPLPALREVSEQESSDASFHVVRRDSSRVSSLLRFDSESLSFAARGAGSAPFESRVRGLACLGRARQCFNAFLGREEEGGYHRSP</sequence>
<accession>A0A1Q9CNE9</accession>
<dbReference type="Proteomes" id="UP000186817">
    <property type="component" value="Unassembled WGS sequence"/>
</dbReference>